<dbReference type="PANTHER" id="PTHR15197:SF0">
    <property type="entry name" value="COILIN"/>
    <property type="match status" value="1"/>
</dbReference>
<dbReference type="Pfam" id="PF15862">
    <property type="entry name" value="Coilin_N"/>
    <property type="match status" value="1"/>
</dbReference>
<feature type="compositionally biased region" description="Polar residues" evidence="1">
    <location>
        <begin position="337"/>
        <end position="347"/>
    </location>
</feature>
<dbReference type="GO" id="GO:0015030">
    <property type="term" value="C:Cajal body"/>
    <property type="evidence" value="ECO:0007669"/>
    <property type="project" value="Ensembl"/>
</dbReference>
<dbReference type="OMA" id="CEYKKQT"/>
<feature type="compositionally biased region" description="Basic and acidic residues" evidence="1">
    <location>
        <begin position="304"/>
        <end position="315"/>
    </location>
</feature>
<gene>
    <name evidence="4" type="primary">COIL</name>
</gene>
<dbReference type="GO" id="GO:0042802">
    <property type="term" value="F:identical protein binding"/>
    <property type="evidence" value="ECO:0007669"/>
    <property type="project" value="Ensembl"/>
</dbReference>
<protein>
    <submittedName>
        <fullName evidence="4">Coilin</fullName>
    </submittedName>
</protein>
<feature type="region of interest" description="Disordered" evidence="1">
    <location>
        <begin position="107"/>
        <end position="463"/>
    </location>
</feature>
<reference evidence="4" key="2">
    <citation type="submission" date="2025-09" db="UniProtKB">
        <authorList>
            <consortium name="Ensembl"/>
        </authorList>
    </citation>
    <scope>IDENTIFICATION</scope>
</reference>
<dbReference type="GO" id="GO:0001650">
    <property type="term" value="C:fibrillar center"/>
    <property type="evidence" value="ECO:0007669"/>
    <property type="project" value="Ensembl"/>
</dbReference>
<feature type="compositionally biased region" description="Polar residues" evidence="1">
    <location>
        <begin position="403"/>
        <end position="412"/>
    </location>
</feature>
<dbReference type="GO" id="GO:0000387">
    <property type="term" value="P:spliceosomal snRNP assembly"/>
    <property type="evidence" value="ECO:0007669"/>
    <property type="project" value="TreeGrafter"/>
</dbReference>
<feature type="domain" description="Coilin N-terminal" evidence="2">
    <location>
        <begin position="10"/>
        <end position="135"/>
    </location>
</feature>
<accession>A0A8D0GLF0</accession>
<feature type="domain" description="Coilin tudor" evidence="3">
    <location>
        <begin position="486"/>
        <end position="579"/>
    </location>
</feature>
<evidence type="ECO:0000259" key="2">
    <source>
        <dbReference type="Pfam" id="PF15862"/>
    </source>
</evidence>
<dbReference type="Proteomes" id="UP000694392">
    <property type="component" value="Unplaced"/>
</dbReference>
<dbReference type="Pfam" id="PF23086">
    <property type="entry name" value="Tudor_Coilin"/>
    <property type="match status" value="1"/>
</dbReference>
<feature type="compositionally biased region" description="Polar residues" evidence="1">
    <location>
        <begin position="449"/>
        <end position="463"/>
    </location>
</feature>
<feature type="compositionally biased region" description="Basic residues" evidence="1">
    <location>
        <begin position="431"/>
        <end position="445"/>
    </location>
</feature>
<dbReference type="GO" id="GO:0030620">
    <property type="term" value="F:U2 snRNA binding"/>
    <property type="evidence" value="ECO:0007669"/>
    <property type="project" value="TreeGrafter"/>
</dbReference>
<dbReference type="PANTHER" id="PTHR15197">
    <property type="entry name" value="COILIN P80"/>
    <property type="match status" value="1"/>
</dbReference>
<feature type="compositionally biased region" description="Low complexity" evidence="1">
    <location>
        <begin position="288"/>
        <end position="302"/>
    </location>
</feature>
<proteinExistence type="predicted"/>
<evidence type="ECO:0000313" key="4">
    <source>
        <dbReference type="Ensembl" id="ENSSPUP00000006952.1"/>
    </source>
</evidence>
<feature type="compositionally biased region" description="Low complexity" evidence="1">
    <location>
        <begin position="320"/>
        <end position="331"/>
    </location>
</feature>
<feature type="compositionally biased region" description="Basic and acidic residues" evidence="1">
    <location>
        <begin position="190"/>
        <end position="205"/>
    </location>
</feature>
<dbReference type="InterPro" id="IPR056398">
    <property type="entry name" value="Tudor_Coilin"/>
</dbReference>
<reference evidence="4" key="1">
    <citation type="submission" date="2025-08" db="UniProtKB">
        <authorList>
            <consortium name="Ensembl"/>
        </authorList>
    </citation>
    <scope>IDENTIFICATION</scope>
</reference>
<name>A0A8D0GLF0_SPHPU</name>
<dbReference type="InterPro" id="IPR031722">
    <property type="entry name" value="Coilin_N"/>
</dbReference>
<evidence type="ECO:0000313" key="5">
    <source>
        <dbReference type="Proteomes" id="UP000694392"/>
    </source>
</evidence>
<sequence>MAAEMLGAAVRLRLVFDYPPPGSPDCALCWLLLEPSRVRLVTDLISLIRDRFGYSRRAQLSLFLEGALLPPGESVRLVRDNDSLRVKLEEVVAEDFEEVRNGFSLSSRKERKRHRQKLDEESESEDEQHRKQKNKPSFEHLSCQVENSLDSQDSWKKPKKRKKEVNERTCVLDSKDDGKTGQSKKFKKKLEKEKAQETENKDKNQKKTRTIRTKTGLEKTSKSIPPSPMKKSMVQNTKAQSSKKKVGTSSDSSTTSSDSDHSKTEKKHSKSLHKTKVATPQRNKPQLAADSAAKAVSASKAAAKSKDGNSHETVNKKMVQSQSSSSDSNSSTEVKEQSSNLKITAPSNNPPAVKNIVSNTAKAKSSSSDADSSDSETFVIKKPNPNAGFNKSLVGSGGKPLPTSIQGPTTSPHCFGRGRGRGEDNFFWRGPRGRGGRGMSRSRGRGRGESTNFNNYSSEHQKQQQLNEMATNTSVIIQNQVEVPKRDYSVLPLLAAPPQAGEKIAFKLLELTENYTPEVSDYKEGKIITWNPSNKQLELEVLSSSAVVKEPGKFDLVYESANGAATIEYAVSRDTKITESWDALIEPRLIVELPPNNQPSTEDVKP</sequence>
<dbReference type="Ensembl" id="ENSSPUT00000007401.1">
    <property type="protein sequence ID" value="ENSSPUP00000006952.1"/>
    <property type="gene ID" value="ENSSPUG00000005378.1"/>
</dbReference>
<dbReference type="GO" id="GO:0030619">
    <property type="term" value="F:U1 snRNA binding"/>
    <property type="evidence" value="ECO:0007669"/>
    <property type="project" value="TreeGrafter"/>
</dbReference>
<feature type="compositionally biased region" description="Basic residues" evidence="1">
    <location>
        <begin position="264"/>
        <end position="276"/>
    </location>
</feature>
<evidence type="ECO:0000256" key="1">
    <source>
        <dbReference type="SAM" id="MobiDB-lite"/>
    </source>
</evidence>
<evidence type="ECO:0000259" key="3">
    <source>
        <dbReference type="Pfam" id="PF23086"/>
    </source>
</evidence>
<feature type="compositionally biased region" description="Low complexity" evidence="1">
    <location>
        <begin position="361"/>
        <end position="370"/>
    </location>
</feature>
<organism evidence="4 5">
    <name type="scientific">Sphenodon punctatus</name>
    <name type="common">Tuatara</name>
    <name type="synonym">Hatteria punctata</name>
    <dbReference type="NCBI Taxonomy" id="8508"/>
    <lineage>
        <taxon>Eukaryota</taxon>
        <taxon>Metazoa</taxon>
        <taxon>Chordata</taxon>
        <taxon>Craniata</taxon>
        <taxon>Vertebrata</taxon>
        <taxon>Euteleostomi</taxon>
        <taxon>Lepidosauria</taxon>
        <taxon>Sphenodontia</taxon>
        <taxon>Sphenodontidae</taxon>
        <taxon>Sphenodon</taxon>
    </lineage>
</organism>
<dbReference type="InterPro" id="IPR024822">
    <property type="entry name" value="Coilin"/>
</dbReference>
<keyword evidence="5" id="KW-1185">Reference proteome</keyword>
<feature type="compositionally biased region" description="Low complexity" evidence="1">
    <location>
        <begin position="247"/>
        <end position="257"/>
    </location>
</feature>
<dbReference type="AlphaFoldDB" id="A0A8D0GLF0"/>
<dbReference type="GeneTree" id="ENSGT00390000004832"/>